<dbReference type="SUPFAM" id="SSF103481">
    <property type="entry name" value="Multidrug resistance efflux transporter EmrE"/>
    <property type="match status" value="2"/>
</dbReference>
<dbReference type="Pfam" id="PF00892">
    <property type="entry name" value="EamA"/>
    <property type="match status" value="2"/>
</dbReference>
<dbReference type="PANTHER" id="PTHR32322:SF9">
    <property type="entry name" value="AMINO-ACID METABOLITE EFFLUX PUMP-RELATED"/>
    <property type="match status" value="1"/>
</dbReference>
<feature type="transmembrane region" description="Helical" evidence="6">
    <location>
        <begin position="88"/>
        <end position="108"/>
    </location>
</feature>
<feature type="transmembrane region" description="Helical" evidence="6">
    <location>
        <begin position="263"/>
        <end position="280"/>
    </location>
</feature>
<feature type="transmembrane region" description="Helical" evidence="6">
    <location>
        <begin position="138"/>
        <end position="159"/>
    </location>
</feature>
<dbReference type="Proteomes" id="UP001500575">
    <property type="component" value="Unassembled WGS sequence"/>
</dbReference>
<organism evidence="8 9">
    <name type="scientific">Nocardioides bigeumensis</name>
    <dbReference type="NCBI Taxonomy" id="433657"/>
    <lineage>
        <taxon>Bacteria</taxon>
        <taxon>Bacillati</taxon>
        <taxon>Actinomycetota</taxon>
        <taxon>Actinomycetes</taxon>
        <taxon>Propionibacteriales</taxon>
        <taxon>Nocardioidaceae</taxon>
        <taxon>Nocardioides</taxon>
    </lineage>
</organism>
<name>A0ABN2YII5_9ACTN</name>
<keyword evidence="5 6" id="KW-0472">Membrane</keyword>
<evidence type="ECO:0000313" key="9">
    <source>
        <dbReference type="Proteomes" id="UP001500575"/>
    </source>
</evidence>
<evidence type="ECO:0000256" key="2">
    <source>
        <dbReference type="ARBA" id="ARBA00007362"/>
    </source>
</evidence>
<dbReference type="RefSeq" id="WP_344304332.1">
    <property type="nucleotide sequence ID" value="NZ_BAAAQQ010000012.1"/>
</dbReference>
<keyword evidence="3 6" id="KW-0812">Transmembrane</keyword>
<feature type="domain" description="EamA" evidence="7">
    <location>
        <begin position="7"/>
        <end position="130"/>
    </location>
</feature>
<reference evidence="8 9" key="1">
    <citation type="journal article" date="2019" name="Int. J. Syst. Evol. Microbiol.">
        <title>The Global Catalogue of Microorganisms (GCM) 10K type strain sequencing project: providing services to taxonomists for standard genome sequencing and annotation.</title>
        <authorList>
            <consortium name="The Broad Institute Genomics Platform"/>
            <consortium name="The Broad Institute Genome Sequencing Center for Infectious Disease"/>
            <person name="Wu L."/>
            <person name="Ma J."/>
        </authorList>
    </citation>
    <scope>NUCLEOTIDE SEQUENCE [LARGE SCALE GENOMIC DNA]</scope>
    <source>
        <strain evidence="8 9">JCM 16021</strain>
    </source>
</reference>
<feature type="domain" description="EamA" evidence="7">
    <location>
        <begin position="141"/>
        <end position="280"/>
    </location>
</feature>
<keyword evidence="4 6" id="KW-1133">Transmembrane helix</keyword>
<comment type="subcellular location">
    <subcellularLocation>
        <location evidence="1">Membrane</location>
        <topology evidence="1">Multi-pass membrane protein</topology>
    </subcellularLocation>
</comment>
<dbReference type="EMBL" id="BAAAQQ010000012">
    <property type="protein sequence ID" value="GAA2127711.1"/>
    <property type="molecule type" value="Genomic_DNA"/>
</dbReference>
<feature type="transmembrane region" description="Helical" evidence="6">
    <location>
        <begin position="33"/>
        <end position="51"/>
    </location>
</feature>
<feature type="transmembrane region" description="Helical" evidence="6">
    <location>
        <begin position="115"/>
        <end position="132"/>
    </location>
</feature>
<feature type="transmembrane region" description="Helical" evidence="6">
    <location>
        <begin position="7"/>
        <end position="27"/>
    </location>
</feature>
<dbReference type="InterPro" id="IPR000620">
    <property type="entry name" value="EamA_dom"/>
</dbReference>
<feature type="transmembrane region" description="Helical" evidence="6">
    <location>
        <begin position="58"/>
        <end position="76"/>
    </location>
</feature>
<feature type="transmembrane region" description="Helical" evidence="6">
    <location>
        <begin position="238"/>
        <end position="257"/>
    </location>
</feature>
<feature type="transmembrane region" description="Helical" evidence="6">
    <location>
        <begin position="171"/>
        <end position="190"/>
    </location>
</feature>
<sequence>MTTRDSLLAALVATVWGFNFVVIDWGMGDVPPLVLVAVRFAAVLVPAVFLVPRPQAHWRTVAGVGLFMSLGQFGLLYTSMHAGLPPGIAALVLQAQVLFTVLIAAAWIGERPTGLQLVGIGVGAAGLVVVGVGRGGHVPLSALLLCVAAALSWAVGNVISRRAGVRAGLSMAAWSSLVVPVPLLALSLLLDGPTAVAEGFRAFDGAAALSTLYTAGLASLVGYSLFNGLLARYPASSVTPFVLIAPPVAMASAWLLLDQSPNLAEGAGAVVVLGGVLLTVHAGRRASAAGAAAAAAAAIPARA</sequence>
<evidence type="ECO:0000259" key="7">
    <source>
        <dbReference type="Pfam" id="PF00892"/>
    </source>
</evidence>
<comment type="caution">
    <text evidence="8">The sequence shown here is derived from an EMBL/GenBank/DDBJ whole genome shotgun (WGS) entry which is preliminary data.</text>
</comment>
<evidence type="ECO:0000256" key="6">
    <source>
        <dbReference type="SAM" id="Phobius"/>
    </source>
</evidence>
<protein>
    <submittedName>
        <fullName evidence="8">O-acetylserine/cysteine exporter</fullName>
    </submittedName>
</protein>
<dbReference type="InterPro" id="IPR037185">
    <property type="entry name" value="EmrE-like"/>
</dbReference>
<accession>A0ABN2YII5</accession>
<evidence type="ECO:0000313" key="8">
    <source>
        <dbReference type="EMBL" id="GAA2127711.1"/>
    </source>
</evidence>
<keyword evidence="9" id="KW-1185">Reference proteome</keyword>
<evidence type="ECO:0000256" key="3">
    <source>
        <dbReference type="ARBA" id="ARBA00022692"/>
    </source>
</evidence>
<evidence type="ECO:0000256" key="1">
    <source>
        <dbReference type="ARBA" id="ARBA00004141"/>
    </source>
</evidence>
<feature type="transmembrane region" description="Helical" evidence="6">
    <location>
        <begin position="202"/>
        <end position="226"/>
    </location>
</feature>
<evidence type="ECO:0000256" key="4">
    <source>
        <dbReference type="ARBA" id="ARBA00022989"/>
    </source>
</evidence>
<proteinExistence type="inferred from homology"/>
<evidence type="ECO:0000256" key="5">
    <source>
        <dbReference type="ARBA" id="ARBA00023136"/>
    </source>
</evidence>
<dbReference type="InterPro" id="IPR050638">
    <property type="entry name" value="AA-Vitamin_Transporters"/>
</dbReference>
<comment type="similarity">
    <text evidence="2">Belongs to the EamA transporter family.</text>
</comment>
<gene>
    <name evidence="8" type="ORF">GCM10009843_27460</name>
</gene>
<dbReference type="PANTHER" id="PTHR32322">
    <property type="entry name" value="INNER MEMBRANE TRANSPORTER"/>
    <property type="match status" value="1"/>
</dbReference>